<evidence type="ECO:0000313" key="1">
    <source>
        <dbReference type="EMBL" id="QEC72182.1"/>
    </source>
</evidence>
<protein>
    <submittedName>
        <fullName evidence="1">Erythromycin esterase family protein</fullName>
    </submittedName>
</protein>
<dbReference type="KEGG" id="agi:FSB73_11365"/>
<dbReference type="Pfam" id="PF05139">
    <property type="entry name" value="Erythro_esteras"/>
    <property type="match status" value="1"/>
</dbReference>
<gene>
    <name evidence="1" type="ORF">FSB73_11365</name>
</gene>
<dbReference type="PANTHER" id="PTHR31299">
    <property type="entry name" value="ESTERASE, PUTATIVE (AFU_ORTHOLOGUE AFUA_1G05850)-RELATED"/>
    <property type="match status" value="1"/>
</dbReference>
<reference evidence="1 2" key="1">
    <citation type="journal article" date="2017" name="Int. J. Syst. Evol. Microbiol.">
        <title>Arachidicoccus ginsenosidivorans sp. nov., with ginsenoside-converting activity isolated from ginseng cultivating soil.</title>
        <authorList>
            <person name="Siddiqi M.Z."/>
            <person name="Aslam Z."/>
            <person name="Im W.T."/>
        </authorList>
    </citation>
    <scope>NUCLEOTIDE SEQUENCE [LARGE SCALE GENOMIC DNA]</scope>
    <source>
        <strain evidence="1 2">Gsoil 809</strain>
    </source>
</reference>
<dbReference type="GO" id="GO:0046677">
    <property type="term" value="P:response to antibiotic"/>
    <property type="evidence" value="ECO:0007669"/>
    <property type="project" value="InterPro"/>
</dbReference>
<proteinExistence type="predicted"/>
<name>A0A5B8VMK4_9BACT</name>
<dbReference type="AlphaFoldDB" id="A0A5B8VMK4"/>
<dbReference type="InterPro" id="IPR007815">
    <property type="entry name" value="Emycin_Estase"/>
</dbReference>
<dbReference type="SUPFAM" id="SSF159501">
    <property type="entry name" value="EreA/ChaN-like"/>
    <property type="match status" value="1"/>
</dbReference>
<sequence>MFKYFTILIVLSTAVLNLNLIASYKYKHTDKQADTCIVNLNLRGNFKRVKEIFQYKIPNNINLLGIGEVTHGGYEPIKFKVELIKYLISCKGFNTLLLEYPDLGVLGRIRGYINSTNIQAQEKKTHSCAVIIRGMSLLPRFYQDILIELIDWIRLYNLHHKTQVGIYGIDFLYKADFYNYFIKNYIVKVDSSIAYKLQSSWAKNKSPDIIKFKYIKAYFTKNENIFHLKNLNISHITLELNNELNRLKYLSLKWQDESLNLKMHPEVNFRDSVLAENIKYLSSGKKAIIWGHNNHIINKIGLTGGYLKTCYKDKYYSIITDYSLFAEVNVGDQKSEDSGKRNYIIKTIQAFKNSTSYKLYSLLGISNCIIFNKYFTNKQIFLNEIDLMGHHYLTQVDDNSFDAMAIFDTISTR</sequence>
<dbReference type="RefSeq" id="WP_146782048.1">
    <property type="nucleotide sequence ID" value="NZ_CP042434.1"/>
</dbReference>
<evidence type="ECO:0000313" key="2">
    <source>
        <dbReference type="Proteomes" id="UP000321291"/>
    </source>
</evidence>
<dbReference type="Gene3D" id="3.40.1660.10">
    <property type="entry name" value="EreA-like (biosynthetic domain)"/>
    <property type="match status" value="1"/>
</dbReference>
<accession>A0A5B8VMK4</accession>
<keyword evidence="2" id="KW-1185">Reference proteome</keyword>
<dbReference type="OrthoDB" id="9810066at2"/>
<dbReference type="Proteomes" id="UP000321291">
    <property type="component" value="Chromosome"/>
</dbReference>
<dbReference type="PANTHER" id="PTHR31299:SF0">
    <property type="entry name" value="ESTERASE, PUTATIVE (AFU_ORTHOLOGUE AFUA_1G05850)-RELATED"/>
    <property type="match status" value="1"/>
</dbReference>
<organism evidence="1 2">
    <name type="scientific">Arachidicoccus ginsenosidivorans</name>
    <dbReference type="NCBI Taxonomy" id="496057"/>
    <lineage>
        <taxon>Bacteria</taxon>
        <taxon>Pseudomonadati</taxon>
        <taxon>Bacteroidota</taxon>
        <taxon>Chitinophagia</taxon>
        <taxon>Chitinophagales</taxon>
        <taxon>Chitinophagaceae</taxon>
        <taxon>Arachidicoccus</taxon>
    </lineage>
</organism>
<dbReference type="EMBL" id="CP042434">
    <property type="protein sequence ID" value="QEC72182.1"/>
    <property type="molecule type" value="Genomic_DNA"/>
</dbReference>
<dbReference type="InterPro" id="IPR052036">
    <property type="entry name" value="Hydrolase/PRTase-associated"/>
</dbReference>